<evidence type="ECO:0000313" key="4">
    <source>
        <dbReference type="Proteomes" id="UP000029585"/>
    </source>
</evidence>
<accession>A0A096CRI0</accession>
<protein>
    <submittedName>
        <fullName evidence="3">Uncharacterized protein</fullName>
    </submittedName>
</protein>
<dbReference type="HOGENOM" id="CLU_168834_0_0_9"/>
<dbReference type="Pfam" id="PF10609">
    <property type="entry name" value="ParA"/>
    <property type="match status" value="1"/>
</dbReference>
<name>A0A096CRI0_FLAPL</name>
<proteinExistence type="predicted"/>
<reference evidence="3 4" key="1">
    <citation type="submission" date="2011-08" db="EMBL/GenBank/DDBJ databases">
        <title>The Genome Sequence of Clostridium orbiscindens 1_3_50AFAA.</title>
        <authorList>
            <consortium name="The Broad Institute Genome Sequencing Platform"/>
            <person name="Earl A."/>
            <person name="Ward D."/>
            <person name="Feldgarden M."/>
            <person name="Gevers D."/>
            <person name="Daigneault M."/>
            <person name="Strauss J."/>
            <person name="Allen-Vercoe E."/>
            <person name="Young S.K."/>
            <person name="Zeng Q."/>
            <person name="Gargeya S."/>
            <person name="Fitzgerald M."/>
            <person name="Haas B."/>
            <person name="Abouelleil A."/>
            <person name="Alvarado L."/>
            <person name="Arachchi H.M."/>
            <person name="Berlin A."/>
            <person name="Brown A."/>
            <person name="Chapman S.B."/>
            <person name="Chen Z."/>
            <person name="Dunbar C."/>
            <person name="Freedman E."/>
            <person name="Gearin G."/>
            <person name="Gellesch M."/>
            <person name="Goldberg J."/>
            <person name="Griggs A."/>
            <person name="Gujja S."/>
            <person name="Heiman D."/>
            <person name="Howarth C."/>
            <person name="Larson L."/>
            <person name="Lui A."/>
            <person name="MacDonald P.J.P."/>
            <person name="Montmayeur A."/>
            <person name="Murphy C."/>
            <person name="Neiman D."/>
            <person name="Pearson M."/>
            <person name="Priest M."/>
            <person name="Roberts A."/>
            <person name="Saif S."/>
            <person name="Shea T."/>
            <person name="Shenoy N."/>
            <person name="Sisk P."/>
            <person name="Stolte C."/>
            <person name="Sykes S."/>
            <person name="Wortman J."/>
            <person name="Nusbaum C."/>
            <person name="Birren B."/>
        </authorList>
    </citation>
    <scope>NUCLEOTIDE SEQUENCE [LARGE SCALE GENOMIC DNA]</scope>
    <source>
        <strain evidence="3 4">1_3_50AFAA</strain>
    </source>
</reference>
<dbReference type="PANTHER" id="PTHR42961">
    <property type="entry name" value="IRON-SULFUR PROTEIN NUBPL"/>
    <property type="match status" value="1"/>
</dbReference>
<dbReference type="EMBL" id="ADLO01000006">
    <property type="protein sequence ID" value="KGF57382.1"/>
    <property type="molecule type" value="Genomic_DNA"/>
</dbReference>
<keyword evidence="4" id="KW-1185">Reference proteome</keyword>
<gene>
    <name evidence="3" type="ORF">HMPREF9460_00196</name>
</gene>
<dbReference type="GO" id="GO:0005524">
    <property type="term" value="F:ATP binding"/>
    <property type="evidence" value="ECO:0007669"/>
    <property type="project" value="UniProtKB-KW"/>
</dbReference>
<evidence type="ECO:0000313" key="3">
    <source>
        <dbReference type="EMBL" id="KGF57382.1"/>
    </source>
</evidence>
<dbReference type="eggNOG" id="COG0489">
    <property type="taxonomic scope" value="Bacteria"/>
</dbReference>
<dbReference type="InterPro" id="IPR033756">
    <property type="entry name" value="YlxH/NBP35"/>
</dbReference>
<dbReference type="SUPFAM" id="SSF52540">
    <property type="entry name" value="P-loop containing nucleoside triphosphate hydrolases"/>
    <property type="match status" value="1"/>
</dbReference>
<dbReference type="GO" id="GO:0016226">
    <property type="term" value="P:iron-sulfur cluster assembly"/>
    <property type="evidence" value="ECO:0007669"/>
    <property type="project" value="InterPro"/>
</dbReference>
<dbReference type="PANTHER" id="PTHR42961:SF2">
    <property type="entry name" value="IRON-SULFUR PROTEIN NUBPL"/>
    <property type="match status" value="1"/>
</dbReference>
<evidence type="ECO:0000256" key="2">
    <source>
        <dbReference type="ARBA" id="ARBA00022840"/>
    </source>
</evidence>
<dbReference type="AlphaFoldDB" id="A0A096CRI0"/>
<comment type="caution">
    <text evidence="3">The sequence shown here is derived from an EMBL/GenBank/DDBJ whole genome shotgun (WGS) entry which is preliminary data.</text>
</comment>
<evidence type="ECO:0000256" key="1">
    <source>
        <dbReference type="ARBA" id="ARBA00022741"/>
    </source>
</evidence>
<dbReference type="InterPro" id="IPR027417">
    <property type="entry name" value="P-loop_NTPase"/>
</dbReference>
<dbReference type="PATRIC" id="fig|742738.3.peg.210"/>
<sequence length="116" mass="12491">MPLTVFQSLPVDGIVVVTTPQDLVSMIVTKAVKMAEMMHIPVLGLVENYSYFRCPDCGKEHAIFGESHIERVAAALGLKVLARLPIDPAVAAACDAGRIEELDPNYLTAVAELLAE</sequence>
<dbReference type="Gene3D" id="3.40.50.300">
    <property type="entry name" value="P-loop containing nucleotide triphosphate hydrolases"/>
    <property type="match status" value="1"/>
</dbReference>
<organism evidence="3 4">
    <name type="scientific">Flavonifractor plautii 1_3_50AFAA</name>
    <dbReference type="NCBI Taxonomy" id="742738"/>
    <lineage>
        <taxon>Bacteria</taxon>
        <taxon>Bacillati</taxon>
        <taxon>Bacillota</taxon>
        <taxon>Clostridia</taxon>
        <taxon>Eubacteriales</taxon>
        <taxon>Oscillospiraceae</taxon>
        <taxon>Flavonifractor</taxon>
    </lineage>
</organism>
<keyword evidence="2" id="KW-0067">ATP-binding</keyword>
<dbReference type="InterPro" id="IPR044304">
    <property type="entry name" value="NUBPL-like"/>
</dbReference>
<dbReference type="Proteomes" id="UP000029585">
    <property type="component" value="Unassembled WGS sequence"/>
</dbReference>
<keyword evidence="1" id="KW-0547">Nucleotide-binding</keyword>
<dbReference type="GO" id="GO:0051539">
    <property type="term" value="F:4 iron, 4 sulfur cluster binding"/>
    <property type="evidence" value="ECO:0007669"/>
    <property type="project" value="TreeGrafter"/>
</dbReference>